<evidence type="ECO:0000259" key="2">
    <source>
        <dbReference type="PROSITE" id="PS50003"/>
    </source>
</evidence>
<evidence type="ECO:0000313" key="3">
    <source>
        <dbReference type="EMBL" id="TCD62221.1"/>
    </source>
</evidence>
<proteinExistence type="predicted"/>
<comment type="caution">
    <text evidence="3">The sequence shown here is derived from an EMBL/GenBank/DDBJ whole genome shotgun (WGS) entry which is preliminary data.</text>
</comment>
<gene>
    <name evidence="3" type="ORF">EIP91_007226</name>
</gene>
<feature type="domain" description="PH" evidence="2">
    <location>
        <begin position="1"/>
        <end position="32"/>
    </location>
</feature>
<name>A0A4R0R4I9_9APHY</name>
<accession>A0A4R0R4I9</accession>
<protein>
    <recommendedName>
        <fullName evidence="2">PH domain-containing protein</fullName>
    </recommendedName>
</protein>
<keyword evidence="4" id="KW-1185">Reference proteome</keyword>
<dbReference type="InterPro" id="IPR001849">
    <property type="entry name" value="PH_domain"/>
</dbReference>
<dbReference type="PROSITE" id="PS50003">
    <property type="entry name" value="PH_DOMAIN"/>
    <property type="match status" value="1"/>
</dbReference>
<feature type="compositionally biased region" description="Low complexity" evidence="1">
    <location>
        <begin position="102"/>
        <end position="113"/>
    </location>
</feature>
<dbReference type="OrthoDB" id="10639030at2759"/>
<evidence type="ECO:0000256" key="1">
    <source>
        <dbReference type="SAM" id="MobiDB-lite"/>
    </source>
</evidence>
<reference evidence="3 4" key="1">
    <citation type="submission" date="2018-11" db="EMBL/GenBank/DDBJ databases">
        <title>Genome assembly of Steccherinum ochraceum LE-BIN_3174, the white-rot fungus of the Steccherinaceae family (The Residual Polyporoid clade, Polyporales, Basidiomycota).</title>
        <authorList>
            <person name="Fedorova T.V."/>
            <person name="Glazunova O.A."/>
            <person name="Landesman E.O."/>
            <person name="Moiseenko K.V."/>
            <person name="Psurtseva N.V."/>
            <person name="Savinova O.S."/>
            <person name="Shakhova N.V."/>
            <person name="Tyazhelova T.V."/>
            <person name="Vasina D.V."/>
        </authorList>
    </citation>
    <scope>NUCLEOTIDE SEQUENCE [LARGE SCALE GENOMIC DNA]</scope>
    <source>
        <strain evidence="3 4">LE-BIN_3174</strain>
    </source>
</reference>
<dbReference type="Proteomes" id="UP000292702">
    <property type="component" value="Unassembled WGS sequence"/>
</dbReference>
<evidence type="ECO:0000313" key="4">
    <source>
        <dbReference type="Proteomes" id="UP000292702"/>
    </source>
</evidence>
<organism evidence="3 4">
    <name type="scientific">Steccherinum ochraceum</name>
    <dbReference type="NCBI Taxonomy" id="92696"/>
    <lineage>
        <taxon>Eukaryota</taxon>
        <taxon>Fungi</taxon>
        <taxon>Dikarya</taxon>
        <taxon>Basidiomycota</taxon>
        <taxon>Agaricomycotina</taxon>
        <taxon>Agaricomycetes</taxon>
        <taxon>Polyporales</taxon>
        <taxon>Steccherinaceae</taxon>
        <taxon>Steccherinum</taxon>
    </lineage>
</organism>
<dbReference type="EMBL" id="RWJN01000392">
    <property type="protein sequence ID" value="TCD62221.1"/>
    <property type="molecule type" value="Genomic_DNA"/>
</dbReference>
<dbReference type="AlphaFoldDB" id="A0A4R0R4I9"/>
<feature type="region of interest" description="Disordered" evidence="1">
    <location>
        <begin position="98"/>
        <end position="117"/>
    </location>
</feature>
<sequence>MAPKSEPKILFFAENSEDEAKAWRKQLKEYKRLPTPVDQRSFRYHLASAHHVSEETVKARLSTAAKSILKERSRKVACRSKAKLEVVDNIDVIDLCSESEPETTSTSSEQTISRKPKLEEEPVQSVLQFLESLGIPRLAPVFQDFGYATAGDLELLKGCPKETQGEILKAVREDPRAVLRDWSVLHAFFQLAPPSSPFRKNYNGQSLGLPAHVSGAYKCRRRLGSKLKQSTAERKTCGFKPCILKLGPQCCSGSSARDAPEDKECPTAAVEETAARYQFRNPVVIDLCTDSEDELDEQVSGPSICSGLRRQGSQLKPGPKPKFTETRTVQEYLSHLGIGGLTAVLQGLGYLSTEDLRHLISCPAVTREVILTEVRKDERVLFRDWSVLHAALNGGDGSR</sequence>